<dbReference type="InterPro" id="IPR000999">
    <property type="entry name" value="RNase_III_dom"/>
</dbReference>
<protein>
    <recommendedName>
        <fullName evidence="15">Ribonuclease 3</fullName>
        <ecNumber evidence="15">3.1.26.3</ecNumber>
    </recommendedName>
    <alternativeName>
        <fullName evidence="15">Ribonuclease III</fullName>
        <shortName evidence="15">RNase III</shortName>
    </alternativeName>
</protein>
<dbReference type="CDD" id="cd00593">
    <property type="entry name" value="RIBOc"/>
    <property type="match status" value="1"/>
</dbReference>
<comment type="caution">
    <text evidence="18">The sequence shown here is derived from an EMBL/GenBank/DDBJ whole genome shotgun (WGS) entry which is preliminary data.</text>
</comment>
<evidence type="ECO:0000256" key="15">
    <source>
        <dbReference type="HAMAP-Rule" id="MF_00104"/>
    </source>
</evidence>
<keyword evidence="13 15" id="KW-0460">Magnesium</keyword>
<keyword evidence="12 15" id="KW-0378">Hydrolase</keyword>
<feature type="binding site" evidence="15">
    <location>
        <position position="136"/>
    </location>
    <ligand>
        <name>Mg(2+)</name>
        <dbReference type="ChEBI" id="CHEBI:18420"/>
    </ligand>
</feature>
<feature type="active site" evidence="15">
    <location>
        <position position="136"/>
    </location>
</feature>
<feature type="binding site" evidence="15">
    <location>
        <position position="60"/>
    </location>
    <ligand>
        <name>Mg(2+)</name>
        <dbReference type="ChEBI" id="CHEBI:18420"/>
    </ligand>
</feature>
<keyword evidence="10 15" id="KW-0479">Metal-binding</keyword>
<dbReference type="NCBIfam" id="TIGR02191">
    <property type="entry name" value="RNaseIII"/>
    <property type="match status" value="1"/>
</dbReference>
<dbReference type="FunFam" id="3.30.160.20:FF:000003">
    <property type="entry name" value="Ribonuclease 3"/>
    <property type="match status" value="1"/>
</dbReference>
<comment type="function">
    <text evidence="15">Digests double-stranded RNA. Involved in the processing of primary rRNA transcript to yield the immediate precursors to the large and small rRNAs (23S and 16S). Processes some mRNAs, and tRNAs when they are encoded in the rRNA operon. Processes pre-crRNA and tracrRNA of type II CRISPR loci if present in the organism.</text>
</comment>
<gene>
    <name evidence="15 18" type="primary">rnc</name>
    <name evidence="18" type="ORF">IAA72_05715</name>
</gene>
<dbReference type="GO" id="GO:0003725">
    <property type="term" value="F:double-stranded RNA binding"/>
    <property type="evidence" value="ECO:0007669"/>
    <property type="project" value="TreeGrafter"/>
</dbReference>
<comment type="cofactor">
    <cofactor evidence="15">
        <name>Mg(2+)</name>
        <dbReference type="ChEBI" id="CHEBI:18420"/>
    </cofactor>
</comment>
<dbReference type="CDD" id="cd10845">
    <property type="entry name" value="DSRM_RNAse_III_family"/>
    <property type="match status" value="1"/>
</dbReference>
<keyword evidence="14 15" id="KW-0694">RNA-binding</keyword>
<comment type="similarity">
    <text evidence="3">Belongs to the ribonuclease III family.</text>
</comment>
<dbReference type="Pfam" id="PF00035">
    <property type="entry name" value="dsrm"/>
    <property type="match status" value="1"/>
</dbReference>
<dbReference type="Gene3D" id="1.10.1520.10">
    <property type="entry name" value="Ribonuclease III domain"/>
    <property type="match status" value="1"/>
</dbReference>
<evidence type="ECO:0000256" key="3">
    <source>
        <dbReference type="ARBA" id="ARBA00010183"/>
    </source>
</evidence>
<dbReference type="InterPro" id="IPR011907">
    <property type="entry name" value="RNase_III"/>
</dbReference>
<evidence type="ECO:0000256" key="14">
    <source>
        <dbReference type="ARBA" id="ARBA00022884"/>
    </source>
</evidence>
<evidence type="ECO:0000256" key="2">
    <source>
        <dbReference type="ARBA" id="ARBA00004496"/>
    </source>
</evidence>
<dbReference type="SMART" id="SM00358">
    <property type="entry name" value="DSRM"/>
    <property type="match status" value="1"/>
</dbReference>
<dbReference type="Gene3D" id="3.30.160.20">
    <property type="match status" value="1"/>
</dbReference>
<dbReference type="GO" id="GO:0010468">
    <property type="term" value="P:regulation of gene expression"/>
    <property type="evidence" value="ECO:0007669"/>
    <property type="project" value="TreeGrafter"/>
</dbReference>
<dbReference type="GO" id="GO:0006397">
    <property type="term" value="P:mRNA processing"/>
    <property type="evidence" value="ECO:0007669"/>
    <property type="project" value="UniProtKB-UniRule"/>
</dbReference>
<comment type="catalytic activity">
    <reaction evidence="1 15">
        <text>Endonucleolytic cleavage to 5'-phosphomonoester.</text>
        <dbReference type="EC" id="3.1.26.3"/>
    </reaction>
</comment>
<evidence type="ECO:0000256" key="1">
    <source>
        <dbReference type="ARBA" id="ARBA00000109"/>
    </source>
</evidence>
<dbReference type="GO" id="GO:0046872">
    <property type="term" value="F:metal ion binding"/>
    <property type="evidence" value="ECO:0007669"/>
    <property type="project" value="UniProtKB-KW"/>
</dbReference>
<dbReference type="AlphaFoldDB" id="A0A9D9NCZ8"/>
<evidence type="ECO:0000259" key="17">
    <source>
        <dbReference type="PROSITE" id="PS50142"/>
    </source>
</evidence>
<dbReference type="GO" id="GO:0005737">
    <property type="term" value="C:cytoplasm"/>
    <property type="evidence" value="ECO:0007669"/>
    <property type="project" value="UniProtKB-SubCell"/>
</dbReference>
<dbReference type="Pfam" id="PF14622">
    <property type="entry name" value="Ribonucleas_3_3"/>
    <property type="match status" value="1"/>
</dbReference>
<dbReference type="GO" id="GO:0019843">
    <property type="term" value="F:rRNA binding"/>
    <property type="evidence" value="ECO:0007669"/>
    <property type="project" value="UniProtKB-KW"/>
</dbReference>
<organism evidence="18 19">
    <name type="scientific">Candidatus Ornithospirochaeta stercoravium</name>
    <dbReference type="NCBI Taxonomy" id="2840897"/>
    <lineage>
        <taxon>Bacteria</taxon>
        <taxon>Pseudomonadati</taxon>
        <taxon>Spirochaetota</taxon>
        <taxon>Spirochaetia</taxon>
        <taxon>Spirochaetales</taxon>
        <taxon>Spirochaetaceae</taxon>
        <taxon>Spirochaetaceae incertae sedis</taxon>
        <taxon>Candidatus Ornithospirochaeta</taxon>
    </lineage>
</organism>
<evidence type="ECO:0000256" key="7">
    <source>
        <dbReference type="ARBA" id="ARBA00022664"/>
    </source>
</evidence>
<accession>A0A9D9NCZ8</accession>
<evidence type="ECO:0000313" key="19">
    <source>
        <dbReference type="Proteomes" id="UP000810292"/>
    </source>
</evidence>
<evidence type="ECO:0000256" key="11">
    <source>
        <dbReference type="ARBA" id="ARBA00022759"/>
    </source>
</evidence>
<feature type="active site" evidence="15">
    <location>
        <position position="64"/>
    </location>
</feature>
<dbReference type="SMART" id="SM00535">
    <property type="entry name" value="RIBOc"/>
    <property type="match status" value="1"/>
</dbReference>
<dbReference type="SUPFAM" id="SSF69065">
    <property type="entry name" value="RNase III domain-like"/>
    <property type="match status" value="1"/>
</dbReference>
<reference evidence="18" key="2">
    <citation type="journal article" date="2021" name="PeerJ">
        <title>Extensive microbial diversity within the chicken gut microbiome revealed by metagenomics and culture.</title>
        <authorList>
            <person name="Gilroy R."/>
            <person name="Ravi A."/>
            <person name="Getino M."/>
            <person name="Pursley I."/>
            <person name="Horton D.L."/>
            <person name="Alikhan N.F."/>
            <person name="Baker D."/>
            <person name="Gharbi K."/>
            <person name="Hall N."/>
            <person name="Watson M."/>
            <person name="Adriaenssens E.M."/>
            <person name="Foster-Nyarko E."/>
            <person name="Jarju S."/>
            <person name="Secka A."/>
            <person name="Antonio M."/>
            <person name="Oren A."/>
            <person name="Chaudhuri R.R."/>
            <person name="La Ragione R."/>
            <person name="Hildebrand F."/>
            <person name="Pallen M.J."/>
        </authorList>
    </citation>
    <scope>NUCLEOTIDE SEQUENCE</scope>
    <source>
        <strain evidence="18">14700</strain>
    </source>
</reference>
<dbReference type="GO" id="GO:0042802">
    <property type="term" value="F:identical protein binding"/>
    <property type="evidence" value="ECO:0007669"/>
    <property type="project" value="UniProtKB-ARBA"/>
</dbReference>
<feature type="domain" description="DRBM" evidence="16">
    <location>
        <begin position="175"/>
        <end position="244"/>
    </location>
</feature>
<dbReference type="FunFam" id="1.10.1520.10:FF:000001">
    <property type="entry name" value="Ribonuclease 3"/>
    <property type="match status" value="1"/>
</dbReference>
<dbReference type="PANTHER" id="PTHR11207">
    <property type="entry name" value="RIBONUCLEASE III"/>
    <property type="match status" value="1"/>
</dbReference>
<keyword evidence="9 15" id="KW-0540">Nuclease</keyword>
<evidence type="ECO:0000256" key="6">
    <source>
        <dbReference type="ARBA" id="ARBA00022552"/>
    </source>
</evidence>
<evidence type="ECO:0000256" key="12">
    <source>
        <dbReference type="ARBA" id="ARBA00022801"/>
    </source>
</evidence>
<dbReference type="Proteomes" id="UP000810292">
    <property type="component" value="Unassembled WGS sequence"/>
</dbReference>
<name>A0A9D9NCZ8_9SPIO</name>
<evidence type="ECO:0000256" key="4">
    <source>
        <dbReference type="ARBA" id="ARBA00011738"/>
    </source>
</evidence>
<keyword evidence="8 15" id="KW-0819">tRNA processing</keyword>
<keyword evidence="15" id="KW-0699">rRNA-binding</keyword>
<dbReference type="GO" id="GO:0008033">
    <property type="term" value="P:tRNA processing"/>
    <property type="evidence" value="ECO:0007669"/>
    <property type="project" value="UniProtKB-KW"/>
</dbReference>
<evidence type="ECO:0000256" key="5">
    <source>
        <dbReference type="ARBA" id="ARBA00022490"/>
    </source>
</evidence>
<dbReference type="InterPro" id="IPR014720">
    <property type="entry name" value="dsRBD_dom"/>
</dbReference>
<keyword evidence="6 15" id="KW-0698">rRNA processing</keyword>
<comment type="subunit">
    <text evidence="4 15">Homodimer.</text>
</comment>
<dbReference type="HAMAP" id="MF_00104">
    <property type="entry name" value="RNase_III"/>
    <property type="match status" value="1"/>
</dbReference>
<dbReference type="EC" id="3.1.26.3" evidence="15"/>
<evidence type="ECO:0000256" key="9">
    <source>
        <dbReference type="ARBA" id="ARBA00022722"/>
    </source>
</evidence>
<comment type="subcellular location">
    <subcellularLocation>
        <location evidence="2 15">Cytoplasm</location>
    </subcellularLocation>
</comment>
<dbReference type="InterPro" id="IPR036389">
    <property type="entry name" value="RNase_III_sf"/>
</dbReference>
<dbReference type="SUPFAM" id="SSF54768">
    <property type="entry name" value="dsRNA-binding domain-like"/>
    <property type="match status" value="1"/>
</dbReference>
<sequence>MLSYLEKAPALTEERKRELFSFTESLGLSFDDYRLLNLAFTHTSYANECKGKVDNNERLEFLGDSVLGMVTAEYLFSSFTWFHEGEFSKIKSVVVSEESLSEVALSLHFDRYILVGRGEKSQNGMMKKAILADAMEAVIASLYLDQGIESARKFVLSFIPQQIEKMLANRLSYKDYKTELQEYLQKRRGKVPRYILVGQTGPDHDQIFSVNVELGTKTFGPGEGRNKKSAEQAAARMALIALGIEKA</sequence>
<dbReference type="PROSITE" id="PS50137">
    <property type="entry name" value="DS_RBD"/>
    <property type="match status" value="1"/>
</dbReference>
<dbReference type="PROSITE" id="PS00517">
    <property type="entry name" value="RNASE_3_1"/>
    <property type="match status" value="1"/>
</dbReference>
<dbReference type="GO" id="GO:0006364">
    <property type="term" value="P:rRNA processing"/>
    <property type="evidence" value="ECO:0007669"/>
    <property type="project" value="UniProtKB-UniRule"/>
</dbReference>
<dbReference type="EMBL" id="JADIMF010000087">
    <property type="protein sequence ID" value="MBO8469262.1"/>
    <property type="molecule type" value="Genomic_DNA"/>
</dbReference>
<dbReference type="PANTHER" id="PTHR11207:SF0">
    <property type="entry name" value="RIBONUCLEASE 3"/>
    <property type="match status" value="1"/>
</dbReference>
<reference evidence="18" key="1">
    <citation type="submission" date="2020-10" db="EMBL/GenBank/DDBJ databases">
        <authorList>
            <person name="Gilroy R."/>
        </authorList>
    </citation>
    <scope>NUCLEOTIDE SEQUENCE</scope>
    <source>
        <strain evidence="18">14700</strain>
    </source>
</reference>
<keyword evidence="11 15" id="KW-0255">Endonuclease</keyword>
<keyword evidence="5 15" id="KW-0963">Cytoplasm</keyword>
<dbReference type="PROSITE" id="PS50142">
    <property type="entry name" value="RNASE_3_2"/>
    <property type="match status" value="1"/>
</dbReference>
<feature type="domain" description="RNase III" evidence="17">
    <location>
        <begin position="19"/>
        <end position="147"/>
    </location>
</feature>
<evidence type="ECO:0000256" key="10">
    <source>
        <dbReference type="ARBA" id="ARBA00022723"/>
    </source>
</evidence>
<feature type="binding site" evidence="15">
    <location>
        <position position="133"/>
    </location>
    <ligand>
        <name>Mg(2+)</name>
        <dbReference type="ChEBI" id="CHEBI:18420"/>
    </ligand>
</feature>
<proteinExistence type="inferred from homology"/>
<evidence type="ECO:0000259" key="16">
    <source>
        <dbReference type="PROSITE" id="PS50137"/>
    </source>
</evidence>
<keyword evidence="7 15" id="KW-0507">mRNA processing</keyword>
<dbReference type="GO" id="GO:0004525">
    <property type="term" value="F:ribonuclease III activity"/>
    <property type="evidence" value="ECO:0007669"/>
    <property type="project" value="UniProtKB-UniRule"/>
</dbReference>
<evidence type="ECO:0000256" key="13">
    <source>
        <dbReference type="ARBA" id="ARBA00022842"/>
    </source>
</evidence>
<evidence type="ECO:0000313" key="18">
    <source>
        <dbReference type="EMBL" id="MBO8469262.1"/>
    </source>
</evidence>
<evidence type="ECO:0000256" key="8">
    <source>
        <dbReference type="ARBA" id="ARBA00022694"/>
    </source>
</evidence>